<gene>
    <name evidence="3" type="ORF">A2024_02905</name>
</gene>
<dbReference type="SUPFAM" id="SSF46767">
    <property type="entry name" value="Methylated DNA-protein cysteine methyltransferase, C-terminal domain"/>
    <property type="match status" value="1"/>
</dbReference>
<dbReference type="InterPro" id="IPR036217">
    <property type="entry name" value="MethylDNA_cys_MeTrfase_DNAb"/>
</dbReference>
<dbReference type="InterPro" id="IPR052520">
    <property type="entry name" value="ATL_DNA_repair"/>
</dbReference>
<reference evidence="3 4" key="1">
    <citation type="journal article" date="2016" name="Nat. Commun.">
        <title>Thousands of microbial genomes shed light on interconnected biogeochemical processes in an aquifer system.</title>
        <authorList>
            <person name="Anantharaman K."/>
            <person name="Brown C.T."/>
            <person name="Hug L.A."/>
            <person name="Sharon I."/>
            <person name="Castelle C.J."/>
            <person name="Probst A.J."/>
            <person name="Thomas B.C."/>
            <person name="Singh A."/>
            <person name="Wilkins M.J."/>
            <person name="Karaoz U."/>
            <person name="Brodie E.L."/>
            <person name="Williams K.H."/>
            <person name="Hubbard S.S."/>
            <person name="Banfield J.F."/>
        </authorList>
    </citation>
    <scope>NUCLEOTIDE SEQUENCE [LARGE SCALE GENOMIC DNA]</scope>
</reference>
<organism evidence="3 4">
    <name type="scientific">Candidatus Edwardsbacteria bacterium GWF2_54_11</name>
    <dbReference type="NCBI Taxonomy" id="1817851"/>
    <lineage>
        <taxon>Bacteria</taxon>
        <taxon>Candidatus Edwardsiibacteriota</taxon>
    </lineage>
</organism>
<dbReference type="CDD" id="cd06445">
    <property type="entry name" value="ATase"/>
    <property type="match status" value="1"/>
</dbReference>
<dbReference type="GO" id="GO:0006281">
    <property type="term" value="P:DNA repair"/>
    <property type="evidence" value="ECO:0007669"/>
    <property type="project" value="InterPro"/>
</dbReference>
<evidence type="ECO:0000313" key="4">
    <source>
        <dbReference type="Proteomes" id="UP000177230"/>
    </source>
</evidence>
<accession>A0A1F5RBZ3</accession>
<keyword evidence="3" id="KW-0489">Methyltransferase</keyword>
<evidence type="ECO:0000313" key="3">
    <source>
        <dbReference type="EMBL" id="OGF11955.1"/>
    </source>
</evidence>
<dbReference type="GO" id="GO:0008168">
    <property type="term" value="F:methyltransferase activity"/>
    <property type="evidence" value="ECO:0007669"/>
    <property type="project" value="UniProtKB-KW"/>
</dbReference>
<sequence length="103" mass="11472">MTFSSNIISVIKRIPHGKVASYGQIAALAGNPRGARAVIWILHSSSGKEKLPWHRVINGKGQISLKPSQGYEEQRVMLESEGVEFSLAGTIDLDIYRWKNEDH</sequence>
<protein>
    <submittedName>
        <fullName evidence="3">DNA methyltransferase</fullName>
    </submittedName>
</protein>
<name>A0A1F5RBZ3_9BACT</name>
<dbReference type="GO" id="GO:0032259">
    <property type="term" value="P:methylation"/>
    <property type="evidence" value="ECO:0007669"/>
    <property type="project" value="UniProtKB-KW"/>
</dbReference>
<dbReference type="Proteomes" id="UP000177230">
    <property type="component" value="Unassembled WGS sequence"/>
</dbReference>
<proteinExistence type="predicted"/>
<dbReference type="AlphaFoldDB" id="A0A1F5RBZ3"/>
<evidence type="ECO:0000259" key="2">
    <source>
        <dbReference type="Pfam" id="PF01035"/>
    </source>
</evidence>
<evidence type="ECO:0000256" key="1">
    <source>
        <dbReference type="ARBA" id="ARBA00022763"/>
    </source>
</evidence>
<feature type="domain" description="Methylated-DNA-[protein]-cysteine S-methyltransferase DNA binding" evidence="2">
    <location>
        <begin position="3"/>
        <end position="83"/>
    </location>
</feature>
<keyword evidence="3" id="KW-0808">Transferase</keyword>
<dbReference type="EMBL" id="MFFM01000034">
    <property type="protein sequence ID" value="OGF11955.1"/>
    <property type="molecule type" value="Genomic_DNA"/>
</dbReference>
<comment type="caution">
    <text evidence="3">The sequence shown here is derived from an EMBL/GenBank/DDBJ whole genome shotgun (WGS) entry which is preliminary data.</text>
</comment>
<dbReference type="PANTHER" id="PTHR42942:SF1">
    <property type="entry name" value="ALKYLTRANSFERASE-LIKE PROTEIN 1"/>
    <property type="match status" value="1"/>
</dbReference>
<dbReference type="Pfam" id="PF01035">
    <property type="entry name" value="DNA_binding_1"/>
    <property type="match status" value="1"/>
</dbReference>
<dbReference type="InterPro" id="IPR036388">
    <property type="entry name" value="WH-like_DNA-bd_sf"/>
</dbReference>
<dbReference type="InterPro" id="IPR014048">
    <property type="entry name" value="MethylDNA_cys_MeTrfase_DNA-bd"/>
</dbReference>
<keyword evidence="1" id="KW-0227">DNA damage</keyword>
<dbReference type="Gene3D" id="1.10.10.10">
    <property type="entry name" value="Winged helix-like DNA-binding domain superfamily/Winged helix DNA-binding domain"/>
    <property type="match status" value="1"/>
</dbReference>
<dbReference type="PANTHER" id="PTHR42942">
    <property type="entry name" value="6-O-METHYLGUANINE DNA METHYLTRANSFERASE"/>
    <property type="match status" value="1"/>
</dbReference>